<sequence>MDIVRKKTKNNKKKFSLIAVVLLAGIGLFWQLANSNPSSFIADKDSLLLDTVQRGTFEVSVRGIGVLVPKDIRWVATNVHGRVEAIHAKSGAQVKAGDVLMELSNPELVQQLEERQWELEEMQAQLHADQVSLESQVLDQETLVINSRLNYERALLTLNAQKSLLAQGFVAVSVVEHEEIKIDVEQFNERWMLEQKRLIKRQENVAAQKKAFLARLTRMQRIVARMQSQVDGLVVRASIDSIVQEMPLELGQQVNAGSNLARLAKSGEFLAELRVPEQQVSNVSLGQHVVIDTKANKVDGIVKRIEPSVNNGSVQVDVELIGEIPKEARPELSVDGIIEIAKLSDVLFVKRPMFAKQSSHSTVFSFDEITSIANLTDVEFGQVSNTHIEIKNGLSAGDLIVVSDISSWDDHQQVKLN</sequence>
<dbReference type="Gene3D" id="2.40.50.100">
    <property type="match status" value="1"/>
</dbReference>
<dbReference type="Pfam" id="PF25973">
    <property type="entry name" value="BSH_CzcB"/>
    <property type="match status" value="1"/>
</dbReference>
<dbReference type="Proteomes" id="UP001257914">
    <property type="component" value="Unassembled WGS sequence"/>
</dbReference>
<dbReference type="PANTHER" id="PTHR32347:SF23">
    <property type="entry name" value="BLL5650 PROTEIN"/>
    <property type="match status" value="1"/>
</dbReference>
<evidence type="ECO:0000313" key="5">
    <source>
        <dbReference type="Proteomes" id="UP001257914"/>
    </source>
</evidence>
<dbReference type="EMBL" id="JAWCUA010000007">
    <property type="protein sequence ID" value="MDU0112734.1"/>
    <property type="molecule type" value="Genomic_DNA"/>
</dbReference>
<keyword evidence="5" id="KW-1185">Reference proteome</keyword>
<organism evidence="4 5">
    <name type="scientific">Psychrosphaera aquimarina</name>
    <dbReference type="NCBI Taxonomy" id="2044854"/>
    <lineage>
        <taxon>Bacteria</taxon>
        <taxon>Pseudomonadati</taxon>
        <taxon>Pseudomonadota</taxon>
        <taxon>Gammaproteobacteria</taxon>
        <taxon>Alteromonadales</taxon>
        <taxon>Pseudoalteromonadaceae</taxon>
        <taxon>Psychrosphaera</taxon>
    </lineage>
</organism>
<dbReference type="Gene3D" id="2.40.420.20">
    <property type="match status" value="1"/>
</dbReference>
<accession>A0ABU3QZ69</accession>
<dbReference type="Gene3D" id="2.40.30.170">
    <property type="match status" value="1"/>
</dbReference>
<name>A0ABU3QZ69_9GAMM</name>
<dbReference type="InterPro" id="IPR058647">
    <property type="entry name" value="BSH_CzcB-like"/>
</dbReference>
<keyword evidence="2" id="KW-0175">Coiled coil</keyword>
<dbReference type="PANTHER" id="PTHR32347">
    <property type="entry name" value="EFFLUX SYSTEM COMPONENT YKNX-RELATED"/>
    <property type="match status" value="1"/>
</dbReference>
<evidence type="ECO:0000259" key="3">
    <source>
        <dbReference type="Pfam" id="PF25973"/>
    </source>
</evidence>
<evidence type="ECO:0000256" key="2">
    <source>
        <dbReference type="ARBA" id="ARBA00023054"/>
    </source>
</evidence>
<gene>
    <name evidence="4" type="ORF">RT723_06895</name>
</gene>
<protein>
    <submittedName>
        <fullName evidence="4">HlyD family efflux transporter periplasmic adaptor subunit</fullName>
    </submittedName>
</protein>
<reference evidence="4 5" key="1">
    <citation type="submission" date="2023-10" db="EMBL/GenBank/DDBJ databases">
        <title>Psychrosphaera aquimaarina strain SW33 isolated from seawater.</title>
        <authorList>
            <person name="Bayburt H."/>
            <person name="Kim J.M."/>
            <person name="Choi B.J."/>
            <person name="Jeon C.O."/>
        </authorList>
    </citation>
    <scope>NUCLEOTIDE SEQUENCE [LARGE SCALE GENOMIC DNA]</scope>
    <source>
        <strain evidence="4 5">KCTC 52743</strain>
    </source>
</reference>
<proteinExistence type="predicted"/>
<evidence type="ECO:0000256" key="1">
    <source>
        <dbReference type="ARBA" id="ARBA00004196"/>
    </source>
</evidence>
<feature type="domain" description="CzcB-like barrel-sandwich hybrid" evidence="3">
    <location>
        <begin position="74"/>
        <end position="264"/>
    </location>
</feature>
<dbReference type="RefSeq" id="WP_315946438.1">
    <property type="nucleotide sequence ID" value="NZ_JAWCUA010000007.1"/>
</dbReference>
<evidence type="ECO:0000313" key="4">
    <source>
        <dbReference type="EMBL" id="MDU0112734.1"/>
    </source>
</evidence>
<comment type="subcellular location">
    <subcellularLocation>
        <location evidence="1">Cell envelope</location>
    </subcellularLocation>
</comment>
<comment type="caution">
    <text evidence="4">The sequence shown here is derived from an EMBL/GenBank/DDBJ whole genome shotgun (WGS) entry which is preliminary data.</text>
</comment>
<dbReference type="InterPro" id="IPR050465">
    <property type="entry name" value="UPF0194_transport"/>
</dbReference>